<dbReference type="Proteomes" id="UP001345963">
    <property type="component" value="Unassembled WGS sequence"/>
</dbReference>
<name>A0ABU7BTH6_9TELE</name>
<protein>
    <submittedName>
        <fullName evidence="1">Uncharacterized protein</fullName>
    </submittedName>
</protein>
<proteinExistence type="predicted"/>
<evidence type="ECO:0000313" key="2">
    <source>
        <dbReference type="Proteomes" id="UP001345963"/>
    </source>
</evidence>
<comment type="caution">
    <text evidence="1">The sequence shown here is derived from an EMBL/GenBank/DDBJ whole genome shotgun (WGS) entry which is preliminary data.</text>
</comment>
<evidence type="ECO:0000313" key="1">
    <source>
        <dbReference type="EMBL" id="MED6253261.1"/>
    </source>
</evidence>
<organism evidence="1 2">
    <name type="scientific">Ataeniobius toweri</name>
    <dbReference type="NCBI Taxonomy" id="208326"/>
    <lineage>
        <taxon>Eukaryota</taxon>
        <taxon>Metazoa</taxon>
        <taxon>Chordata</taxon>
        <taxon>Craniata</taxon>
        <taxon>Vertebrata</taxon>
        <taxon>Euteleostomi</taxon>
        <taxon>Actinopterygii</taxon>
        <taxon>Neopterygii</taxon>
        <taxon>Teleostei</taxon>
        <taxon>Neoteleostei</taxon>
        <taxon>Acanthomorphata</taxon>
        <taxon>Ovalentaria</taxon>
        <taxon>Atherinomorphae</taxon>
        <taxon>Cyprinodontiformes</taxon>
        <taxon>Goodeidae</taxon>
        <taxon>Ataeniobius</taxon>
    </lineage>
</organism>
<reference evidence="1 2" key="1">
    <citation type="submission" date="2021-07" db="EMBL/GenBank/DDBJ databases">
        <authorList>
            <person name="Palmer J.M."/>
        </authorList>
    </citation>
    <scope>NUCLEOTIDE SEQUENCE [LARGE SCALE GENOMIC DNA]</scope>
    <source>
        <strain evidence="1 2">AT_MEX2019</strain>
        <tissue evidence="1">Muscle</tissue>
    </source>
</reference>
<sequence>MLENQSPQDLHDVCCKGDPSKAGQARCIGVLWYRHDTGCCPGSPDILSCSRLRLKMTFRETFMFTHSTRTKTS</sequence>
<keyword evidence="2" id="KW-1185">Reference proteome</keyword>
<dbReference type="EMBL" id="JAHUTI010064897">
    <property type="protein sequence ID" value="MED6253261.1"/>
    <property type="molecule type" value="Genomic_DNA"/>
</dbReference>
<accession>A0ABU7BTH6</accession>
<gene>
    <name evidence="1" type="ORF">ATANTOWER_025448</name>
</gene>